<evidence type="ECO:0000313" key="3">
    <source>
        <dbReference type="Proteomes" id="UP000295560"/>
    </source>
</evidence>
<dbReference type="SMART" id="SM00829">
    <property type="entry name" value="PKS_ER"/>
    <property type="match status" value="1"/>
</dbReference>
<dbReference type="InterPro" id="IPR036291">
    <property type="entry name" value="NAD(P)-bd_dom_sf"/>
</dbReference>
<dbReference type="Pfam" id="PF13602">
    <property type="entry name" value="ADH_zinc_N_2"/>
    <property type="match status" value="1"/>
</dbReference>
<dbReference type="InterPro" id="IPR011032">
    <property type="entry name" value="GroES-like_sf"/>
</dbReference>
<dbReference type="Proteomes" id="UP000295560">
    <property type="component" value="Unassembled WGS sequence"/>
</dbReference>
<name>A0A4R1I431_PSEEN</name>
<reference evidence="2 3" key="1">
    <citation type="submission" date="2019-03" db="EMBL/GenBank/DDBJ databases">
        <title>Sequencing the genomes of 1000 actinobacteria strains.</title>
        <authorList>
            <person name="Klenk H.-P."/>
        </authorList>
    </citation>
    <scope>NUCLEOTIDE SEQUENCE [LARGE SCALE GENOMIC DNA]</scope>
    <source>
        <strain evidence="2 3">DSM 44969</strain>
    </source>
</reference>
<proteinExistence type="predicted"/>
<protein>
    <submittedName>
        <fullName evidence="2">NADPH:quinone reductase-like Zn-dependent oxidoreductase</fullName>
    </submittedName>
</protein>
<gene>
    <name evidence="2" type="ORF">EV378_3157</name>
</gene>
<dbReference type="SUPFAM" id="SSF50129">
    <property type="entry name" value="GroES-like"/>
    <property type="match status" value="1"/>
</dbReference>
<dbReference type="CDD" id="cd05289">
    <property type="entry name" value="MDR_like_2"/>
    <property type="match status" value="1"/>
</dbReference>
<dbReference type="PANTHER" id="PTHR44013:SF1">
    <property type="entry name" value="ZINC-TYPE ALCOHOL DEHYDROGENASE-LIKE PROTEIN C16A3.02C"/>
    <property type="match status" value="1"/>
</dbReference>
<comment type="caution">
    <text evidence="2">The sequence shown here is derived from an EMBL/GenBank/DDBJ whole genome shotgun (WGS) entry which is preliminary data.</text>
</comment>
<keyword evidence="3" id="KW-1185">Reference proteome</keyword>
<organism evidence="2 3">
    <name type="scientific">Pseudonocardia endophytica</name>
    <dbReference type="NCBI Taxonomy" id="401976"/>
    <lineage>
        <taxon>Bacteria</taxon>
        <taxon>Bacillati</taxon>
        <taxon>Actinomycetota</taxon>
        <taxon>Actinomycetes</taxon>
        <taxon>Pseudonocardiales</taxon>
        <taxon>Pseudonocardiaceae</taxon>
        <taxon>Pseudonocardia</taxon>
    </lineage>
</organism>
<sequence length="317" mass="32552">MTTQSTTARAVRFDGYGDRDVLYVTEIPVPEPAPDGVVVEVRATSINIGEAKIRNGALAEVFPATFPSGEGSDLAGVVTAVGSDVTGVDVGDQVVGWSDGRAAHATHVAVPAAQVVAKPAGLDWDVAGSLYVAGMAAVASVESVDPQTGETVVLSGATGGVGIIAAQLLRRKGVEVIAVASARNQDWLRTLGVTPVAYGTDGAETLSRIREAVPDKVHAWVDVVGGGYVDLAIELGVPADRINTIADYGAVQKHGVRGDGTSTAASAENVAFLAGLAGDGDLELPIVSTYPLDQVRDAYAELEQGHTRGKIVLHPQD</sequence>
<accession>A0A4R1I431</accession>
<dbReference type="InterPro" id="IPR052733">
    <property type="entry name" value="Chloroplast_QOR"/>
</dbReference>
<dbReference type="Pfam" id="PF08240">
    <property type="entry name" value="ADH_N"/>
    <property type="match status" value="1"/>
</dbReference>
<dbReference type="InterPro" id="IPR020843">
    <property type="entry name" value="ER"/>
</dbReference>
<evidence type="ECO:0000313" key="2">
    <source>
        <dbReference type="EMBL" id="TCK27289.1"/>
    </source>
</evidence>
<dbReference type="AlphaFoldDB" id="A0A4R1I431"/>
<dbReference type="RefSeq" id="WP_243653481.1">
    <property type="nucleotide sequence ID" value="NZ_SMFZ01000001.1"/>
</dbReference>
<feature type="domain" description="Enoyl reductase (ER)" evidence="1">
    <location>
        <begin position="17"/>
        <end position="313"/>
    </location>
</feature>
<evidence type="ECO:0000259" key="1">
    <source>
        <dbReference type="SMART" id="SM00829"/>
    </source>
</evidence>
<dbReference type="PANTHER" id="PTHR44013">
    <property type="entry name" value="ZINC-TYPE ALCOHOL DEHYDROGENASE-LIKE PROTEIN C16A3.02C"/>
    <property type="match status" value="1"/>
</dbReference>
<dbReference type="EMBL" id="SMFZ01000001">
    <property type="protein sequence ID" value="TCK27289.1"/>
    <property type="molecule type" value="Genomic_DNA"/>
</dbReference>
<dbReference type="Gene3D" id="3.40.50.720">
    <property type="entry name" value="NAD(P)-binding Rossmann-like Domain"/>
    <property type="match status" value="1"/>
</dbReference>
<dbReference type="SUPFAM" id="SSF51735">
    <property type="entry name" value="NAD(P)-binding Rossmann-fold domains"/>
    <property type="match status" value="1"/>
</dbReference>
<dbReference type="Gene3D" id="3.90.180.10">
    <property type="entry name" value="Medium-chain alcohol dehydrogenases, catalytic domain"/>
    <property type="match status" value="1"/>
</dbReference>
<dbReference type="GO" id="GO:0016491">
    <property type="term" value="F:oxidoreductase activity"/>
    <property type="evidence" value="ECO:0007669"/>
    <property type="project" value="InterPro"/>
</dbReference>
<dbReference type="InterPro" id="IPR013154">
    <property type="entry name" value="ADH-like_N"/>
</dbReference>